<organism evidence="2">
    <name type="scientific">Anopheles triannulatus</name>
    <dbReference type="NCBI Taxonomy" id="58253"/>
    <lineage>
        <taxon>Eukaryota</taxon>
        <taxon>Metazoa</taxon>
        <taxon>Ecdysozoa</taxon>
        <taxon>Arthropoda</taxon>
        <taxon>Hexapoda</taxon>
        <taxon>Insecta</taxon>
        <taxon>Pterygota</taxon>
        <taxon>Neoptera</taxon>
        <taxon>Endopterygota</taxon>
        <taxon>Diptera</taxon>
        <taxon>Nematocera</taxon>
        <taxon>Culicoidea</taxon>
        <taxon>Culicidae</taxon>
        <taxon>Anophelinae</taxon>
        <taxon>Anopheles</taxon>
    </lineage>
</organism>
<protein>
    <submittedName>
        <fullName evidence="2">Putative secreted protein</fullName>
    </submittedName>
</protein>
<dbReference type="EMBL" id="GGFK01013196">
    <property type="protein sequence ID" value="MBW46517.1"/>
    <property type="molecule type" value="Transcribed_RNA"/>
</dbReference>
<dbReference type="AlphaFoldDB" id="A0A2M4B0G1"/>
<sequence length="110" mass="12201">MPSLSWILAFTFSIVSEGSTSRVMVLPVRVLTKICIVHRLSAQEPEGSIGYNLMFPCRTRGVELITTELWMHSHNASVYLNKSDILVVGLMIRACHLLCCSNGRAKVASH</sequence>
<proteinExistence type="predicted"/>
<accession>A0A2M4B0G1</accession>
<reference evidence="2" key="1">
    <citation type="submission" date="2018-01" db="EMBL/GenBank/DDBJ databases">
        <title>An insight into the sialome of Amazonian anophelines.</title>
        <authorList>
            <person name="Ribeiro J.M."/>
            <person name="Scarpassa V."/>
            <person name="Calvo E."/>
        </authorList>
    </citation>
    <scope>NUCLEOTIDE SEQUENCE</scope>
    <source>
        <tissue evidence="2">Salivary glands</tissue>
    </source>
</reference>
<evidence type="ECO:0000313" key="2">
    <source>
        <dbReference type="EMBL" id="MBW46517.1"/>
    </source>
</evidence>
<evidence type="ECO:0000256" key="1">
    <source>
        <dbReference type="SAM" id="SignalP"/>
    </source>
</evidence>
<keyword evidence="1" id="KW-0732">Signal</keyword>
<feature type="signal peptide" evidence="1">
    <location>
        <begin position="1"/>
        <end position="20"/>
    </location>
</feature>
<name>A0A2M4B0G1_9DIPT</name>
<feature type="chain" id="PRO_5014986197" evidence="1">
    <location>
        <begin position="21"/>
        <end position="110"/>
    </location>
</feature>